<name>A0A918IMB7_9RHOB</name>
<organism evidence="3 4">
    <name type="scientific">Gemmobacter lanyuensis</name>
    <dbReference type="NCBI Taxonomy" id="1054497"/>
    <lineage>
        <taxon>Bacteria</taxon>
        <taxon>Pseudomonadati</taxon>
        <taxon>Pseudomonadota</taxon>
        <taxon>Alphaproteobacteria</taxon>
        <taxon>Rhodobacterales</taxon>
        <taxon>Paracoccaceae</taxon>
        <taxon>Gemmobacter</taxon>
    </lineage>
</organism>
<evidence type="ECO:0000259" key="2">
    <source>
        <dbReference type="Pfam" id="PF13478"/>
    </source>
</evidence>
<dbReference type="PANTHER" id="PTHR30388:SF4">
    <property type="entry name" value="MOLYBDENUM COFACTOR INSERTION CHAPERONE PAOD"/>
    <property type="match status" value="1"/>
</dbReference>
<sequence length="336" mass="35312">MQDGTDSGALRHDQIPEIALAWHRAGRGAVLATVVETWGSAPRQPGSQLVIDASGAIMGSVSGGCVEGAVITEALEALEDGRSRVLTFGVSDETAFAVGLACGGTIRVLVEPVGIGLTEDLLAELVAARAARQPRVYAVHLGRWERRLVGLAYDPLTEAAAVRLRSDRSGLEEGDWFLAVHNPGLRMVIVGAVHIAQALAPMARACGYEVTLIDPRETFGAAARFPGERILDEWPDAALASLGPDARTAVVTLTHDTKLDDPAIRAALASDVFYLGCLGSTRTHAKRLDRLRAAGVPDAQLARIHAPVGLDIGAKTPAEIAVSVLAQITQVLRQGA</sequence>
<dbReference type="InterPro" id="IPR027051">
    <property type="entry name" value="XdhC_Rossmann_dom"/>
</dbReference>
<comment type="caution">
    <text evidence="3">The sequence shown here is derived from an EMBL/GenBank/DDBJ whole genome shotgun (WGS) entry which is preliminary data.</text>
</comment>
<dbReference type="InterPro" id="IPR036188">
    <property type="entry name" value="FAD/NAD-bd_sf"/>
</dbReference>
<dbReference type="SUPFAM" id="SSF51905">
    <property type="entry name" value="FAD/NAD(P)-binding domain"/>
    <property type="match status" value="1"/>
</dbReference>
<proteinExistence type="predicted"/>
<dbReference type="PANTHER" id="PTHR30388">
    <property type="entry name" value="ALDEHYDE OXIDOREDUCTASE MOLYBDENUM COFACTOR ASSEMBLY PROTEIN"/>
    <property type="match status" value="1"/>
</dbReference>
<feature type="domain" description="XdhC Rossmann" evidence="2">
    <location>
        <begin position="187"/>
        <end position="328"/>
    </location>
</feature>
<evidence type="ECO:0000313" key="3">
    <source>
        <dbReference type="EMBL" id="GGW21594.1"/>
    </source>
</evidence>
<dbReference type="Pfam" id="PF13478">
    <property type="entry name" value="XdhC_C"/>
    <property type="match status" value="1"/>
</dbReference>
<feature type="domain" description="XdhC- CoxI" evidence="1">
    <location>
        <begin position="22"/>
        <end position="89"/>
    </location>
</feature>
<evidence type="ECO:0000259" key="1">
    <source>
        <dbReference type="Pfam" id="PF02625"/>
    </source>
</evidence>
<dbReference type="InterPro" id="IPR003777">
    <property type="entry name" value="XdhC_CoxI"/>
</dbReference>
<reference evidence="3" key="2">
    <citation type="submission" date="2020-09" db="EMBL/GenBank/DDBJ databases">
        <authorList>
            <person name="Sun Q."/>
            <person name="Kim S."/>
        </authorList>
    </citation>
    <scope>NUCLEOTIDE SEQUENCE</scope>
    <source>
        <strain evidence="3">KCTC 23714</strain>
    </source>
</reference>
<dbReference type="AlphaFoldDB" id="A0A918IMB7"/>
<dbReference type="EMBL" id="BMYQ01000001">
    <property type="protein sequence ID" value="GGW21594.1"/>
    <property type="molecule type" value="Genomic_DNA"/>
</dbReference>
<dbReference type="RefSeq" id="WP_189632022.1">
    <property type="nucleotide sequence ID" value="NZ_BMYQ01000001.1"/>
</dbReference>
<dbReference type="Gene3D" id="3.40.50.720">
    <property type="entry name" value="NAD(P)-binding Rossmann-like Domain"/>
    <property type="match status" value="1"/>
</dbReference>
<reference evidence="3" key="1">
    <citation type="journal article" date="2014" name="Int. J. Syst. Evol. Microbiol.">
        <title>Complete genome sequence of Corynebacterium casei LMG S-19264T (=DSM 44701T), isolated from a smear-ripened cheese.</title>
        <authorList>
            <consortium name="US DOE Joint Genome Institute (JGI-PGF)"/>
            <person name="Walter F."/>
            <person name="Albersmeier A."/>
            <person name="Kalinowski J."/>
            <person name="Ruckert C."/>
        </authorList>
    </citation>
    <scope>NUCLEOTIDE SEQUENCE</scope>
    <source>
        <strain evidence="3">KCTC 23714</strain>
    </source>
</reference>
<dbReference type="Proteomes" id="UP000628984">
    <property type="component" value="Unassembled WGS sequence"/>
</dbReference>
<evidence type="ECO:0000313" key="4">
    <source>
        <dbReference type="Proteomes" id="UP000628984"/>
    </source>
</evidence>
<keyword evidence="4" id="KW-1185">Reference proteome</keyword>
<dbReference type="InterPro" id="IPR052698">
    <property type="entry name" value="MoCofactor_Util/Proc"/>
</dbReference>
<protein>
    <submittedName>
        <fullName evidence="3">XdhC/CoxI family protein</fullName>
    </submittedName>
</protein>
<dbReference type="Pfam" id="PF02625">
    <property type="entry name" value="XdhC_CoxI"/>
    <property type="match status" value="1"/>
</dbReference>
<accession>A0A918IMB7</accession>
<gene>
    <name evidence="3" type="ORF">GCM10011452_02910</name>
</gene>